<keyword evidence="2" id="KW-1185">Reference proteome</keyword>
<dbReference type="Proteomes" id="UP000828390">
    <property type="component" value="Unassembled WGS sequence"/>
</dbReference>
<accession>A0A9D4RVE4</accession>
<evidence type="ECO:0000313" key="1">
    <source>
        <dbReference type="EMBL" id="KAH3880260.1"/>
    </source>
</evidence>
<comment type="caution">
    <text evidence="1">The sequence shown here is derived from an EMBL/GenBank/DDBJ whole genome shotgun (WGS) entry which is preliminary data.</text>
</comment>
<name>A0A9D4RVE4_DREPO</name>
<gene>
    <name evidence="1" type="ORF">DPMN_004170</name>
</gene>
<dbReference type="AlphaFoldDB" id="A0A9D4RVE4"/>
<sequence length="69" mass="8148">MRIWLSQRSSTKERFKQQTKRFCERFVIVFQRCKAIFRPDIKLPGGGPDPPPPYSEVSMHVQRDAEVQL</sequence>
<protein>
    <submittedName>
        <fullName evidence="1">Uncharacterized protein</fullName>
    </submittedName>
</protein>
<proteinExistence type="predicted"/>
<reference evidence="1" key="1">
    <citation type="journal article" date="2019" name="bioRxiv">
        <title>The Genome of the Zebra Mussel, Dreissena polymorpha: A Resource for Invasive Species Research.</title>
        <authorList>
            <person name="McCartney M.A."/>
            <person name="Auch B."/>
            <person name="Kono T."/>
            <person name="Mallez S."/>
            <person name="Zhang Y."/>
            <person name="Obille A."/>
            <person name="Becker A."/>
            <person name="Abrahante J.E."/>
            <person name="Garbe J."/>
            <person name="Badalamenti J.P."/>
            <person name="Herman A."/>
            <person name="Mangelson H."/>
            <person name="Liachko I."/>
            <person name="Sullivan S."/>
            <person name="Sone E.D."/>
            <person name="Koren S."/>
            <person name="Silverstein K.A.T."/>
            <person name="Beckman K.B."/>
            <person name="Gohl D.M."/>
        </authorList>
    </citation>
    <scope>NUCLEOTIDE SEQUENCE</scope>
    <source>
        <strain evidence="1">Duluth1</strain>
        <tissue evidence="1">Whole animal</tissue>
    </source>
</reference>
<dbReference type="EMBL" id="JAIWYP010000001">
    <property type="protein sequence ID" value="KAH3880260.1"/>
    <property type="molecule type" value="Genomic_DNA"/>
</dbReference>
<reference evidence="1" key="2">
    <citation type="submission" date="2020-11" db="EMBL/GenBank/DDBJ databases">
        <authorList>
            <person name="McCartney M.A."/>
            <person name="Auch B."/>
            <person name="Kono T."/>
            <person name="Mallez S."/>
            <person name="Becker A."/>
            <person name="Gohl D.M."/>
            <person name="Silverstein K.A.T."/>
            <person name="Koren S."/>
            <person name="Bechman K.B."/>
            <person name="Herman A."/>
            <person name="Abrahante J.E."/>
            <person name="Garbe J."/>
        </authorList>
    </citation>
    <scope>NUCLEOTIDE SEQUENCE</scope>
    <source>
        <strain evidence="1">Duluth1</strain>
        <tissue evidence="1">Whole animal</tissue>
    </source>
</reference>
<organism evidence="1 2">
    <name type="scientific">Dreissena polymorpha</name>
    <name type="common">Zebra mussel</name>
    <name type="synonym">Mytilus polymorpha</name>
    <dbReference type="NCBI Taxonomy" id="45954"/>
    <lineage>
        <taxon>Eukaryota</taxon>
        <taxon>Metazoa</taxon>
        <taxon>Spiralia</taxon>
        <taxon>Lophotrochozoa</taxon>
        <taxon>Mollusca</taxon>
        <taxon>Bivalvia</taxon>
        <taxon>Autobranchia</taxon>
        <taxon>Heteroconchia</taxon>
        <taxon>Euheterodonta</taxon>
        <taxon>Imparidentia</taxon>
        <taxon>Neoheterodontei</taxon>
        <taxon>Myida</taxon>
        <taxon>Dreissenoidea</taxon>
        <taxon>Dreissenidae</taxon>
        <taxon>Dreissena</taxon>
    </lineage>
</organism>
<evidence type="ECO:0000313" key="2">
    <source>
        <dbReference type="Proteomes" id="UP000828390"/>
    </source>
</evidence>